<feature type="transmembrane region" description="Helical" evidence="1">
    <location>
        <begin position="247"/>
        <end position="265"/>
    </location>
</feature>
<dbReference type="InterPro" id="IPR027409">
    <property type="entry name" value="GroEL-like_apical_dom_sf"/>
</dbReference>
<evidence type="ECO:0008006" key="4">
    <source>
        <dbReference type="Google" id="ProtNLM"/>
    </source>
</evidence>
<keyword evidence="1" id="KW-0812">Transmembrane</keyword>
<keyword evidence="1" id="KW-0472">Membrane</keyword>
<dbReference type="AlphaFoldDB" id="A0A0K9P3K2"/>
<dbReference type="STRING" id="29655.A0A0K9P3K2"/>
<dbReference type="EMBL" id="LFYR01001306">
    <property type="protein sequence ID" value="KMZ62810.1"/>
    <property type="molecule type" value="Genomic_DNA"/>
</dbReference>
<dbReference type="SUPFAM" id="SSF52029">
    <property type="entry name" value="GroEL apical domain-like"/>
    <property type="match status" value="1"/>
</dbReference>
<protein>
    <recommendedName>
        <fullName evidence="4">Ribosomal protein S1</fullName>
    </recommendedName>
</protein>
<keyword evidence="3" id="KW-1185">Reference proteome</keyword>
<dbReference type="OrthoDB" id="651898at2759"/>
<evidence type="ECO:0000313" key="2">
    <source>
        <dbReference type="EMBL" id="KMZ62810.1"/>
    </source>
</evidence>
<dbReference type="Proteomes" id="UP000036987">
    <property type="component" value="Unassembled WGS sequence"/>
</dbReference>
<comment type="caution">
    <text evidence="2">The sequence shown here is derived from an EMBL/GenBank/DDBJ whole genome shotgun (WGS) entry which is preliminary data.</text>
</comment>
<organism evidence="2 3">
    <name type="scientific">Zostera marina</name>
    <name type="common">Eelgrass</name>
    <dbReference type="NCBI Taxonomy" id="29655"/>
    <lineage>
        <taxon>Eukaryota</taxon>
        <taxon>Viridiplantae</taxon>
        <taxon>Streptophyta</taxon>
        <taxon>Embryophyta</taxon>
        <taxon>Tracheophyta</taxon>
        <taxon>Spermatophyta</taxon>
        <taxon>Magnoliopsida</taxon>
        <taxon>Liliopsida</taxon>
        <taxon>Zosteraceae</taxon>
        <taxon>Zostera</taxon>
    </lineage>
</organism>
<reference evidence="3" key="1">
    <citation type="journal article" date="2016" name="Nature">
        <title>The genome of the seagrass Zostera marina reveals angiosperm adaptation to the sea.</title>
        <authorList>
            <person name="Olsen J.L."/>
            <person name="Rouze P."/>
            <person name="Verhelst B."/>
            <person name="Lin Y.-C."/>
            <person name="Bayer T."/>
            <person name="Collen J."/>
            <person name="Dattolo E."/>
            <person name="De Paoli E."/>
            <person name="Dittami S."/>
            <person name="Maumus F."/>
            <person name="Michel G."/>
            <person name="Kersting A."/>
            <person name="Lauritano C."/>
            <person name="Lohaus R."/>
            <person name="Toepel M."/>
            <person name="Tonon T."/>
            <person name="Vanneste K."/>
            <person name="Amirebrahimi M."/>
            <person name="Brakel J."/>
            <person name="Bostroem C."/>
            <person name="Chovatia M."/>
            <person name="Grimwood J."/>
            <person name="Jenkins J.W."/>
            <person name="Jueterbock A."/>
            <person name="Mraz A."/>
            <person name="Stam W.T."/>
            <person name="Tice H."/>
            <person name="Bornberg-Bauer E."/>
            <person name="Green P.J."/>
            <person name="Pearson G.A."/>
            <person name="Procaccini G."/>
            <person name="Duarte C.M."/>
            <person name="Schmutz J."/>
            <person name="Reusch T.B.H."/>
            <person name="Van de Peer Y."/>
        </authorList>
    </citation>
    <scope>NUCLEOTIDE SEQUENCE [LARGE SCALE GENOMIC DNA]</scope>
    <source>
        <strain evidence="3">cv. Finnish</strain>
    </source>
</reference>
<gene>
    <name evidence="2" type="ORF">ZOSMA_440G00060</name>
</gene>
<name>A0A0K9P3K2_ZOSMR</name>
<keyword evidence="1" id="KW-1133">Transmembrane helix</keyword>
<accession>A0A0K9P3K2</accession>
<proteinExistence type="predicted"/>
<evidence type="ECO:0000313" key="3">
    <source>
        <dbReference type="Proteomes" id="UP000036987"/>
    </source>
</evidence>
<evidence type="ECO:0000256" key="1">
    <source>
        <dbReference type="SAM" id="Phobius"/>
    </source>
</evidence>
<sequence length="291" mass="32672">MYRVSASLITKFRTFGNFKQQIGNILELNRNYAAKDIRFGSEARASMLKSVKEFHDDVKLASDLKGRNEFKDGITDISASLVKPRSNSANDFGGTTCGTVLTKAPVFGENRTANLNNLATLTGGDFPTGELGMNFRQSFARSNSSFISCKGKAFISSVLRLRWRKKMFLVDAGLGTPMECLENELARVPNYRTSRFESKVGSVGSLKDADPLLLPRKLRQNRAWMELKNIWLTNKKVKGFLLNRVRGGYSVAIAGFITFLPFRSFQKRNRTNNVRDTFNIARVTKDNIVVL</sequence>